<dbReference type="EMBL" id="CAJVCH010546020">
    <property type="protein sequence ID" value="CAG7828071.1"/>
    <property type="molecule type" value="Genomic_DNA"/>
</dbReference>
<dbReference type="Pfam" id="PF01835">
    <property type="entry name" value="MG2"/>
    <property type="match status" value="1"/>
</dbReference>
<comment type="caution">
    <text evidence="9">The sequence shown here is derived from an EMBL/GenBank/DDBJ whole genome shotgun (WGS) entry which is preliminary data.</text>
</comment>
<dbReference type="InterPro" id="IPR011625">
    <property type="entry name" value="A2M_N_BRD"/>
</dbReference>
<comment type="function">
    <text evidence="4">Binds covalently through a thioester bond to the pathogen surface resulting in pathogen clearance.</text>
</comment>
<feature type="domain" description="Alpha-2-macroglobulin bait region" evidence="7">
    <location>
        <begin position="421"/>
        <end position="561"/>
    </location>
</feature>
<evidence type="ECO:0000259" key="7">
    <source>
        <dbReference type="SMART" id="SM01359"/>
    </source>
</evidence>
<evidence type="ECO:0000313" key="9">
    <source>
        <dbReference type="EMBL" id="CAG7828071.1"/>
    </source>
</evidence>
<dbReference type="GO" id="GO:0004866">
    <property type="term" value="F:endopeptidase inhibitor activity"/>
    <property type="evidence" value="ECO:0007669"/>
    <property type="project" value="InterPro"/>
</dbReference>
<organism evidence="9 10">
    <name type="scientific">Allacma fusca</name>
    <dbReference type="NCBI Taxonomy" id="39272"/>
    <lineage>
        <taxon>Eukaryota</taxon>
        <taxon>Metazoa</taxon>
        <taxon>Ecdysozoa</taxon>
        <taxon>Arthropoda</taxon>
        <taxon>Hexapoda</taxon>
        <taxon>Collembola</taxon>
        <taxon>Symphypleona</taxon>
        <taxon>Sminthuridae</taxon>
        <taxon>Allacma</taxon>
    </lineage>
</organism>
<dbReference type="OrthoDB" id="9998011at2759"/>
<evidence type="ECO:0000313" key="10">
    <source>
        <dbReference type="Proteomes" id="UP000708208"/>
    </source>
</evidence>
<gene>
    <name evidence="9" type="ORF">AFUS01_LOCUS38022</name>
</gene>
<dbReference type="SMART" id="SM01360">
    <property type="entry name" value="A2M"/>
    <property type="match status" value="1"/>
</dbReference>
<dbReference type="SMART" id="SM01359">
    <property type="entry name" value="A2M_N_2"/>
    <property type="match status" value="1"/>
</dbReference>
<keyword evidence="10" id="KW-1185">Reference proteome</keyword>
<reference evidence="9" key="1">
    <citation type="submission" date="2021-06" db="EMBL/GenBank/DDBJ databases">
        <authorList>
            <person name="Hodson N. C."/>
            <person name="Mongue J. A."/>
            <person name="Jaron S. K."/>
        </authorList>
    </citation>
    <scope>NUCLEOTIDE SEQUENCE</scope>
</reference>
<feature type="domain" description="Alpha-2-macroglobulin" evidence="8">
    <location>
        <begin position="650"/>
        <end position="743"/>
    </location>
</feature>
<dbReference type="Pfam" id="PF07703">
    <property type="entry name" value="A2M_BRD"/>
    <property type="match status" value="1"/>
</dbReference>
<evidence type="ECO:0000259" key="8">
    <source>
        <dbReference type="SMART" id="SM01360"/>
    </source>
</evidence>
<evidence type="ECO:0000256" key="3">
    <source>
        <dbReference type="ARBA" id="ARBA00023180"/>
    </source>
</evidence>
<dbReference type="InterPro" id="IPR001599">
    <property type="entry name" value="Macroglobln_a2"/>
</dbReference>
<dbReference type="Proteomes" id="UP000708208">
    <property type="component" value="Unassembled WGS sequence"/>
</dbReference>
<keyword evidence="1" id="KW-0732">Signal</keyword>
<protein>
    <recommendedName>
        <fullName evidence="6">TEP1-F</fullName>
    </recommendedName>
</protein>
<dbReference type="InterPro" id="IPR002890">
    <property type="entry name" value="MG2"/>
</dbReference>
<proteinExistence type="predicted"/>
<keyword evidence="3" id="KW-0325">Glycoprotein</keyword>
<evidence type="ECO:0000256" key="6">
    <source>
        <dbReference type="ARBA" id="ARBA00078071"/>
    </source>
</evidence>
<evidence type="ECO:0000256" key="2">
    <source>
        <dbReference type="ARBA" id="ARBA00022966"/>
    </source>
</evidence>
<dbReference type="Pfam" id="PF00207">
    <property type="entry name" value="A2M"/>
    <property type="match status" value="1"/>
</dbReference>
<evidence type="ECO:0000256" key="4">
    <source>
        <dbReference type="ARBA" id="ARBA00057615"/>
    </source>
</evidence>
<evidence type="ECO:0000256" key="5">
    <source>
        <dbReference type="ARBA" id="ARBA00063781"/>
    </source>
</evidence>
<dbReference type="FunFam" id="2.60.40.1930:FF:000001">
    <property type="entry name" value="CD109 isoform 3"/>
    <property type="match status" value="1"/>
</dbReference>
<keyword evidence="2" id="KW-0882">Thioester bond</keyword>
<dbReference type="PANTHER" id="PTHR11412:SF136">
    <property type="entry name" value="CD109 ANTIGEN"/>
    <property type="match status" value="1"/>
</dbReference>
<sequence>MAIFLTTRPSNFTGPNPEITLQESCRKCPWASRHPTKFSATVACGQSIYNSSEIIITDQNPGQILLKIGDFKSKFCNLTLTDGNGDGKTQIIQTEPDDFVFIHTDRPIYKPQDTIKFRVLVLDRKSKPKSREVQIRVRDSKNNLIKLWKSSSTNNFGVFSDKLDLSDEPNLGEWKIQASLSKDKRTGKKFLVSEYVPPKFDADIYLPEYRVISDIQPILMLVRARSNWGKFVNGTCKVDVSLWKKSCDENHSRNLTSVTFPIDGDASKEIRLNSRIIAKAKNGSKLEFRTTVTESGSDASIVREKSVVLVLYEYQIRPVDKVSFNRWGLPFLVDFQILDRENQLIKNPGDTATITHNFPGTAPSYTASVVDGVVQCNFTDAIDRSESDHRFIEITYKSLKYRYIPPEKKYFWGKPISRHAILIDLVSSKNVETNQTLKMLVKSTTELESVNWLVVSNHKIVSAGKKQNQRSKQFYLDIAFSKQDNFDQTVFVFTYIGAEFIGDFVSIPAESNLTYIRSSNLLELSISNDRVEPGGNVTISMQTKPNSTVYFRAIDQSVLLLAKDSDLSQDFLEQEYRSKKFKSGNEERLDLRRSGIVVITNANPSDEHILKYVRDPLEEICFVPLSGGNDVVAPENPSVEVAPRKYFPETWLWEVVNIDRSGNSTMDYPAPDSLTSWMITGYSLHPEHGISILPSAKKLTTFKDFFITLELPYSVVQDEQLILKILVHNYLPGNTTRSVSAQLKSTAYNFTINGDNVKQLKCPSKSVTSVSFVVTPHQIGQIDLLVRAITTDAVDAVQKSLRVIPYGERVQVHAERWQEVHSVDITKQNAGVLQEISFPPGTTQVKIKTTGDGVIFAQLTHTYYRRSDGINNASFETQISKPPPYKQFLKHCLKITSINILHNKKNQPNEQ</sequence>
<dbReference type="InterPro" id="IPR050473">
    <property type="entry name" value="A2M/Complement_sys"/>
</dbReference>
<evidence type="ECO:0000256" key="1">
    <source>
        <dbReference type="ARBA" id="ARBA00022729"/>
    </source>
</evidence>
<accession>A0A8J2PU46</accession>
<name>A0A8J2PU46_9HEXA</name>
<comment type="subunit">
    <text evidence="5">Heterodimer of a TEP1-N chain and an TEP1-C chain non-covalently linked. Forms a complex composed of TEP1-N and TEP1-C heterodimer, LRIM1 and APL1C; the interaction stabilizes TEP1-N and TEP1-C heterodimer, prevents its binding to tissues while circulating in the hemolymph and protects the thioester bond from hydrolysis. Mature TEP1 and to a lesser extent full-length TEP1 interact with SPCLIP1; the interaction is induced by microbial infection.</text>
</comment>
<dbReference type="PANTHER" id="PTHR11412">
    <property type="entry name" value="MACROGLOBULIN / COMPLEMENT"/>
    <property type="match status" value="1"/>
</dbReference>
<dbReference type="AlphaFoldDB" id="A0A8J2PU46"/>